<keyword evidence="7" id="KW-0496">Mitochondrion</keyword>
<protein>
    <submittedName>
        <fullName evidence="12">Pyrimidine nucleotide transporter, mitochondrial</fullName>
    </submittedName>
</protein>
<dbReference type="PANTHER" id="PTHR45829">
    <property type="entry name" value="MITOCHONDRIAL CARRIER PROTEIN RIM2"/>
    <property type="match status" value="1"/>
</dbReference>
<dbReference type="InterPro" id="IPR023395">
    <property type="entry name" value="MCP_dom_sf"/>
</dbReference>
<dbReference type="InterPro" id="IPR002067">
    <property type="entry name" value="MCP"/>
</dbReference>
<keyword evidence="2 10" id="KW-0813">Transport</keyword>
<feature type="transmembrane region" description="Helical" evidence="11">
    <location>
        <begin position="107"/>
        <end position="129"/>
    </location>
</feature>
<dbReference type="PRINTS" id="PR00926">
    <property type="entry name" value="MITOCARRIER"/>
</dbReference>
<dbReference type="PROSITE" id="PS50920">
    <property type="entry name" value="SOLCAR"/>
    <property type="match status" value="2"/>
</dbReference>
<comment type="subcellular location">
    <subcellularLocation>
        <location evidence="1">Mitochondrion inner membrane</location>
        <topology evidence="1">Multi-pass membrane protein</topology>
    </subcellularLocation>
</comment>
<evidence type="ECO:0000256" key="9">
    <source>
        <dbReference type="PROSITE-ProRule" id="PRU00282"/>
    </source>
</evidence>
<evidence type="ECO:0000256" key="3">
    <source>
        <dbReference type="ARBA" id="ARBA00022692"/>
    </source>
</evidence>
<keyword evidence="6 11" id="KW-1133">Transmembrane helix</keyword>
<proteinExistence type="inferred from homology"/>
<keyword evidence="8 9" id="KW-0472">Membrane</keyword>
<keyword evidence="5" id="KW-0999">Mitochondrion inner membrane</keyword>
<evidence type="ECO:0000313" key="12">
    <source>
        <dbReference type="EMBL" id="KAK9667539.1"/>
    </source>
</evidence>
<dbReference type="InterPro" id="IPR018108">
    <property type="entry name" value="MCP_transmembrane"/>
</dbReference>
<evidence type="ECO:0000256" key="6">
    <source>
        <dbReference type="ARBA" id="ARBA00022989"/>
    </source>
</evidence>
<keyword evidence="13" id="KW-1185">Reference proteome</keyword>
<evidence type="ECO:0000256" key="2">
    <source>
        <dbReference type="ARBA" id="ARBA00022448"/>
    </source>
</evidence>
<feature type="transmembrane region" description="Helical" evidence="11">
    <location>
        <begin position="35"/>
        <end position="59"/>
    </location>
</feature>
<evidence type="ECO:0000256" key="10">
    <source>
        <dbReference type="RuleBase" id="RU000488"/>
    </source>
</evidence>
<feature type="repeat" description="Solcar" evidence="9">
    <location>
        <begin position="33"/>
        <end position="136"/>
    </location>
</feature>
<dbReference type="Pfam" id="PF00153">
    <property type="entry name" value="Mito_carr"/>
    <property type="match status" value="2"/>
</dbReference>
<evidence type="ECO:0000256" key="5">
    <source>
        <dbReference type="ARBA" id="ARBA00022792"/>
    </source>
</evidence>
<keyword evidence="3 9" id="KW-0812">Transmembrane</keyword>
<evidence type="ECO:0000256" key="4">
    <source>
        <dbReference type="ARBA" id="ARBA00022737"/>
    </source>
</evidence>
<feature type="transmembrane region" description="Helical" evidence="11">
    <location>
        <begin position="149"/>
        <end position="171"/>
    </location>
</feature>
<evidence type="ECO:0000256" key="1">
    <source>
        <dbReference type="ARBA" id="ARBA00004448"/>
    </source>
</evidence>
<evidence type="ECO:0000313" key="13">
    <source>
        <dbReference type="Proteomes" id="UP001479436"/>
    </source>
</evidence>
<dbReference type="Proteomes" id="UP001479436">
    <property type="component" value="Unassembled WGS sequence"/>
</dbReference>
<dbReference type="PANTHER" id="PTHR45829:SF4">
    <property type="entry name" value="MITOCHONDRIAL CARRIER PROTEIN RIM2"/>
    <property type="match status" value="1"/>
</dbReference>
<dbReference type="InterPro" id="IPR049562">
    <property type="entry name" value="SLC25A33/36-like"/>
</dbReference>
<comment type="similarity">
    <text evidence="10">Belongs to the mitochondrial carrier (TC 2.A.29) family.</text>
</comment>
<dbReference type="SUPFAM" id="SSF103506">
    <property type="entry name" value="Mitochondrial carrier"/>
    <property type="match status" value="1"/>
</dbReference>
<name>A0ABR2VK07_9FUNG</name>
<organism evidence="12 13">
    <name type="scientific">Basidiobolus ranarum</name>
    <dbReference type="NCBI Taxonomy" id="34480"/>
    <lineage>
        <taxon>Eukaryota</taxon>
        <taxon>Fungi</taxon>
        <taxon>Fungi incertae sedis</taxon>
        <taxon>Zoopagomycota</taxon>
        <taxon>Entomophthoromycotina</taxon>
        <taxon>Basidiobolomycetes</taxon>
        <taxon>Basidiobolales</taxon>
        <taxon>Basidiobolaceae</taxon>
        <taxon>Basidiobolus</taxon>
    </lineage>
</organism>
<keyword evidence="4" id="KW-0677">Repeat</keyword>
<accession>A0ABR2VK07</accession>
<sequence length="218" mass="23435">MILKEVHPGLVSEKAVLLERQVGTSTILQSNTKQAWLHFIAGGAGGMVGAFLTCPLDVVKTRLQSSLYKPTSLCPHTSKSIITIMGTHIVETFEILKSIKRLEGIRGLFRGLGPNLVGIVPARAINFAAYGNGKRILTEMNGGKDSPMVHLTAAASAGIVTATVTSPIWMVKTRMQLQTMDIASLKQYRNSLDCAYQVVKAEGISGLYRGVSASYLGM</sequence>
<comment type="caution">
    <text evidence="12">The sequence shown here is derived from an EMBL/GenBank/DDBJ whole genome shotgun (WGS) entry which is preliminary data.</text>
</comment>
<evidence type="ECO:0000256" key="11">
    <source>
        <dbReference type="SAM" id="Phobius"/>
    </source>
</evidence>
<evidence type="ECO:0000256" key="8">
    <source>
        <dbReference type="ARBA" id="ARBA00023136"/>
    </source>
</evidence>
<reference evidence="12 13" key="1">
    <citation type="submission" date="2023-04" db="EMBL/GenBank/DDBJ databases">
        <title>Genome of Basidiobolus ranarum AG-B5.</title>
        <authorList>
            <person name="Stajich J.E."/>
            <person name="Carter-House D."/>
            <person name="Gryganskyi A."/>
        </authorList>
    </citation>
    <scope>NUCLEOTIDE SEQUENCE [LARGE SCALE GENOMIC DNA]</scope>
    <source>
        <strain evidence="12 13">AG-B5</strain>
    </source>
</reference>
<dbReference type="Gene3D" id="1.50.40.10">
    <property type="entry name" value="Mitochondrial carrier domain"/>
    <property type="match status" value="1"/>
</dbReference>
<feature type="repeat" description="Solcar" evidence="9">
    <location>
        <begin position="145"/>
        <end position="218"/>
    </location>
</feature>
<evidence type="ECO:0000256" key="7">
    <source>
        <dbReference type="ARBA" id="ARBA00023128"/>
    </source>
</evidence>
<dbReference type="EMBL" id="JASJQH010011096">
    <property type="protein sequence ID" value="KAK9667539.1"/>
    <property type="molecule type" value="Genomic_DNA"/>
</dbReference>
<gene>
    <name evidence="12" type="primary">RIM2_4</name>
    <name evidence="12" type="ORF">K7432_017722</name>
</gene>